<comment type="subcellular location">
    <subcellularLocation>
        <location evidence="2">Membrane</location>
    </subcellularLocation>
</comment>
<protein>
    <recommendedName>
        <fullName evidence="12">Sensory/regulatory protein RpfC</fullName>
        <ecNumber evidence="3">2.7.13.3</ecNumber>
    </recommendedName>
</protein>
<dbReference type="Gene3D" id="3.30.565.10">
    <property type="entry name" value="Histidine kinase-like ATPase, C-terminal domain"/>
    <property type="match status" value="1"/>
</dbReference>
<accession>A0A1E5BFS8</accession>
<dbReference type="InterPro" id="IPR004358">
    <property type="entry name" value="Sig_transdc_His_kin-like_C"/>
</dbReference>
<evidence type="ECO:0000256" key="2">
    <source>
        <dbReference type="ARBA" id="ARBA00004370"/>
    </source>
</evidence>
<dbReference type="InterPro" id="IPR033414">
    <property type="entry name" value="Sensor_dom"/>
</dbReference>
<dbReference type="SMART" id="SM00448">
    <property type="entry name" value="REC"/>
    <property type="match status" value="1"/>
</dbReference>
<keyword evidence="4 13" id="KW-0597">Phosphoprotein</keyword>
<dbReference type="Proteomes" id="UP000094741">
    <property type="component" value="Unassembled WGS sequence"/>
</dbReference>
<dbReference type="PROSITE" id="PS50885">
    <property type="entry name" value="HAMP"/>
    <property type="match status" value="1"/>
</dbReference>
<name>A0A1E5BFS8_9VIBR</name>
<dbReference type="Gene3D" id="1.10.287.130">
    <property type="match status" value="1"/>
</dbReference>
<dbReference type="FunFam" id="3.30.565.10:FF:000010">
    <property type="entry name" value="Sensor histidine kinase RcsC"/>
    <property type="match status" value="1"/>
</dbReference>
<evidence type="ECO:0000313" key="20">
    <source>
        <dbReference type="Proteomes" id="UP000094741"/>
    </source>
</evidence>
<dbReference type="GO" id="GO:0005524">
    <property type="term" value="F:ATP binding"/>
    <property type="evidence" value="ECO:0007669"/>
    <property type="project" value="UniProtKB-KW"/>
</dbReference>
<dbReference type="SMART" id="SM00388">
    <property type="entry name" value="HisKA"/>
    <property type="match status" value="1"/>
</dbReference>
<evidence type="ECO:0000256" key="7">
    <source>
        <dbReference type="ARBA" id="ARBA00022777"/>
    </source>
</evidence>
<dbReference type="CDD" id="cd00082">
    <property type="entry name" value="HisKA"/>
    <property type="match status" value="1"/>
</dbReference>
<feature type="modified residue" description="4-aspartylphosphate" evidence="13">
    <location>
        <position position="572"/>
    </location>
</feature>
<organism evidence="19 20">
    <name type="scientific">Vibrio genomosp. F10 str. ZF-129</name>
    <dbReference type="NCBI Taxonomy" id="1187848"/>
    <lineage>
        <taxon>Bacteria</taxon>
        <taxon>Pseudomonadati</taxon>
        <taxon>Pseudomonadota</taxon>
        <taxon>Gammaproteobacteria</taxon>
        <taxon>Vibrionales</taxon>
        <taxon>Vibrionaceae</taxon>
        <taxon>Vibrio</taxon>
    </lineage>
</organism>
<dbReference type="AlphaFoldDB" id="A0A1E5BFS8"/>
<dbReference type="SUPFAM" id="SSF47384">
    <property type="entry name" value="Homodimeric domain of signal transducing histidine kinase"/>
    <property type="match status" value="1"/>
</dbReference>
<reference evidence="19 20" key="1">
    <citation type="journal article" date="2012" name="Science">
        <title>Ecological populations of bacteria act as socially cohesive units of antibiotic production and resistance.</title>
        <authorList>
            <person name="Cordero O.X."/>
            <person name="Wildschutte H."/>
            <person name="Kirkup B."/>
            <person name="Proehl S."/>
            <person name="Ngo L."/>
            <person name="Hussain F."/>
            <person name="Le Roux F."/>
            <person name="Mincer T."/>
            <person name="Polz M.F."/>
        </authorList>
    </citation>
    <scope>NUCLEOTIDE SEQUENCE [LARGE SCALE GENOMIC DNA]</scope>
    <source>
        <strain evidence="19 20">ZF-129</strain>
    </source>
</reference>
<dbReference type="InterPro" id="IPR003594">
    <property type="entry name" value="HATPase_dom"/>
</dbReference>
<dbReference type="EMBL" id="AJYQ02000089">
    <property type="protein sequence ID" value="OEE34674.1"/>
    <property type="molecule type" value="Genomic_DNA"/>
</dbReference>
<dbReference type="Pfam" id="PF17149">
    <property type="entry name" value="CHASE5"/>
    <property type="match status" value="1"/>
</dbReference>
<dbReference type="OrthoDB" id="9810730at2"/>
<comment type="catalytic activity">
    <reaction evidence="1">
        <text>ATP + protein L-histidine = ADP + protein N-phospho-L-histidine.</text>
        <dbReference type="EC" id="2.7.13.3"/>
    </reaction>
</comment>
<proteinExistence type="predicted"/>
<dbReference type="SMART" id="SM00387">
    <property type="entry name" value="HATPase_c"/>
    <property type="match status" value="1"/>
</dbReference>
<evidence type="ECO:0000256" key="11">
    <source>
        <dbReference type="ARBA" id="ARBA00064003"/>
    </source>
</evidence>
<keyword evidence="15" id="KW-0472">Membrane</keyword>
<dbReference type="GO" id="GO:0016020">
    <property type="term" value="C:membrane"/>
    <property type="evidence" value="ECO:0007669"/>
    <property type="project" value="UniProtKB-SubCell"/>
</dbReference>
<evidence type="ECO:0000256" key="5">
    <source>
        <dbReference type="ARBA" id="ARBA00022679"/>
    </source>
</evidence>
<feature type="domain" description="Response regulatory" evidence="17">
    <location>
        <begin position="523"/>
        <end position="640"/>
    </location>
</feature>
<keyword evidence="15" id="KW-0812">Transmembrane</keyword>
<evidence type="ECO:0000259" key="17">
    <source>
        <dbReference type="PROSITE" id="PS50110"/>
    </source>
</evidence>
<dbReference type="PRINTS" id="PR00344">
    <property type="entry name" value="BCTRLSENSOR"/>
</dbReference>
<keyword evidence="6" id="KW-0547">Nucleotide-binding</keyword>
<keyword evidence="9" id="KW-0067">ATP-binding</keyword>
<gene>
    <name evidence="19" type="ORF">A1QO_07505</name>
</gene>
<keyword evidence="8" id="KW-0378">Hydrolase</keyword>
<dbReference type="InterPro" id="IPR005467">
    <property type="entry name" value="His_kinase_dom"/>
</dbReference>
<feature type="transmembrane region" description="Helical" evidence="15">
    <location>
        <begin position="12"/>
        <end position="34"/>
    </location>
</feature>
<dbReference type="Pfam" id="PF00072">
    <property type="entry name" value="Response_reg"/>
    <property type="match status" value="1"/>
</dbReference>
<dbReference type="GO" id="GO:0000155">
    <property type="term" value="F:phosphorelay sensor kinase activity"/>
    <property type="evidence" value="ECO:0007669"/>
    <property type="project" value="InterPro"/>
</dbReference>
<dbReference type="PANTHER" id="PTHR45339:SF1">
    <property type="entry name" value="HYBRID SIGNAL TRANSDUCTION HISTIDINE KINASE J"/>
    <property type="match status" value="1"/>
</dbReference>
<keyword evidence="7 19" id="KW-0418">Kinase</keyword>
<evidence type="ECO:0000256" key="10">
    <source>
        <dbReference type="ARBA" id="ARBA00023012"/>
    </source>
</evidence>
<dbReference type="InterPro" id="IPR011006">
    <property type="entry name" value="CheY-like_superfamily"/>
</dbReference>
<evidence type="ECO:0000256" key="12">
    <source>
        <dbReference type="ARBA" id="ARBA00068150"/>
    </source>
</evidence>
<feature type="coiled-coil region" evidence="14">
    <location>
        <begin position="226"/>
        <end position="256"/>
    </location>
</feature>
<evidence type="ECO:0000256" key="8">
    <source>
        <dbReference type="ARBA" id="ARBA00022801"/>
    </source>
</evidence>
<dbReference type="CDD" id="cd16922">
    <property type="entry name" value="HATPase_EvgS-ArcB-TorS-like"/>
    <property type="match status" value="1"/>
</dbReference>
<dbReference type="InterPro" id="IPR036890">
    <property type="entry name" value="HATPase_C_sf"/>
</dbReference>
<evidence type="ECO:0000259" key="18">
    <source>
        <dbReference type="PROSITE" id="PS50885"/>
    </source>
</evidence>
<comment type="subunit">
    <text evidence="11">At low DSF concentrations, interacts with RpfF.</text>
</comment>
<dbReference type="Gene3D" id="6.10.340.10">
    <property type="match status" value="1"/>
</dbReference>
<evidence type="ECO:0000256" key="13">
    <source>
        <dbReference type="PROSITE-ProRule" id="PRU00169"/>
    </source>
</evidence>
<dbReference type="RefSeq" id="WP_017041236.1">
    <property type="nucleotide sequence ID" value="NZ_AJYQ02000089.1"/>
</dbReference>
<keyword evidence="5" id="KW-0808">Transferase</keyword>
<dbReference type="STRING" id="1187848.A1QO_07505"/>
<keyword evidence="14" id="KW-0175">Coiled coil</keyword>
<keyword evidence="15" id="KW-1133">Transmembrane helix</keyword>
<dbReference type="EC" id="2.7.13.3" evidence="3"/>
<evidence type="ECO:0000256" key="6">
    <source>
        <dbReference type="ARBA" id="ARBA00022741"/>
    </source>
</evidence>
<dbReference type="Gene3D" id="3.40.50.2300">
    <property type="match status" value="1"/>
</dbReference>
<dbReference type="Pfam" id="PF00512">
    <property type="entry name" value="HisKA"/>
    <property type="match status" value="1"/>
</dbReference>
<evidence type="ECO:0000256" key="9">
    <source>
        <dbReference type="ARBA" id="ARBA00022840"/>
    </source>
</evidence>
<comment type="caution">
    <text evidence="19">The sequence shown here is derived from an EMBL/GenBank/DDBJ whole genome shotgun (WGS) entry which is preliminary data.</text>
</comment>
<dbReference type="PROSITE" id="PS50110">
    <property type="entry name" value="RESPONSE_REGULATORY"/>
    <property type="match status" value="1"/>
</dbReference>
<dbReference type="eggNOG" id="COG0642">
    <property type="taxonomic scope" value="Bacteria"/>
</dbReference>
<feature type="domain" description="HAMP" evidence="18">
    <location>
        <begin position="179"/>
        <end position="234"/>
    </location>
</feature>
<sequence length="659" mass="73894">MRQRRLGIDKQLVLYTVLVSVILALINTSIHSYLSYKNKLQLLTEDIQLLKETSLPSLSSSLWFEDREQLSIVATGLLRYPHVDYINITQSTASNKTDSQNSKEPVIELGKPVEGDFIETKWSLTHQKGAKEYHLGDLYVQTSLSPTYEQLARNFLLLLIMKAIESLLIVTAILLITLKLVVRPLKTISQAMADFNNGPLPSKMTLPPRVFQDEVQDLSNNYNACINHLAHNYQELVEAREKAEIANQRKSEFLANMSHEIRTPMNGIIGIAALLKDLPDTPQQIEYLNVLDTSSQNLLNIINDILDVSKIEAGHFDIEYVPFDVHSLIQQQADVFSLKAKQAGLMFECHIDIAIPDVLVGDPVRLTQVLNNLLSNATKFTPKGSVHINVQLIERDIEYATICFSIKDTGIGIAKNRLNDIFEQFQQADGSTTRKFGGTGLGLAISKKIVALMGSQLKVISEPELGSHFFFELSLKISDQQTSSKTLTSSNICDFPSSSTPELPTEEQLTTGHYSKKVLSNKRVLFAEDTFINQQVVKIMLMNIGLNVDIANNGLEALNMCKTQEYDLILMDCHMPEMDGYEATKEIRSQCPWSQNIAIIALTANVISEGRQKCFDSGMNDFVSKPVTPDQLLNVLCKYLPDILLEPTDNEEDKKRNDN</sequence>
<keyword evidence="10" id="KW-0902">Two-component regulatory system</keyword>
<dbReference type="InterPro" id="IPR003661">
    <property type="entry name" value="HisK_dim/P_dom"/>
</dbReference>
<evidence type="ECO:0000313" key="19">
    <source>
        <dbReference type="EMBL" id="OEE34674.1"/>
    </source>
</evidence>
<evidence type="ECO:0000256" key="3">
    <source>
        <dbReference type="ARBA" id="ARBA00012438"/>
    </source>
</evidence>
<dbReference type="SUPFAM" id="SSF55874">
    <property type="entry name" value="ATPase domain of HSP90 chaperone/DNA topoisomerase II/histidine kinase"/>
    <property type="match status" value="1"/>
</dbReference>
<dbReference type="Pfam" id="PF02518">
    <property type="entry name" value="HATPase_c"/>
    <property type="match status" value="1"/>
</dbReference>
<dbReference type="InterPro" id="IPR001789">
    <property type="entry name" value="Sig_transdc_resp-reg_receiver"/>
</dbReference>
<dbReference type="PANTHER" id="PTHR45339">
    <property type="entry name" value="HYBRID SIGNAL TRANSDUCTION HISTIDINE KINASE J"/>
    <property type="match status" value="1"/>
</dbReference>
<dbReference type="SUPFAM" id="SSF52172">
    <property type="entry name" value="CheY-like"/>
    <property type="match status" value="1"/>
</dbReference>
<evidence type="ECO:0000259" key="16">
    <source>
        <dbReference type="PROSITE" id="PS50109"/>
    </source>
</evidence>
<dbReference type="FunFam" id="1.10.287.130:FF:000002">
    <property type="entry name" value="Two-component osmosensing histidine kinase"/>
    <property type="match status" value="1"/>
</dbReference>
<dbReference type="PROSITE" id="PS50109">
    <property type="entry name" value="HIS_KIN"/>
    <property type="match status" value="1"/>
</dbReference>
<evidence type="ECO:0000256" key="15">
    <source>
        <dbReference type="SAM" id="Phobius"/>
    </source>
</evidence>
<dbReference type="InterPro" id="IPR003660">
    <property type="entry name" value="HAMP_dom"/>
</dbReference>
<dbReference type="InterPro" id="IPR036097">
    <property type="entry name" value="HisK_dim/P_sf"/>
</dbReference>
<feature type="domain" description="Histidine kinase" evidence="16">
    <location>
        <begin position="256"/>
        <end position="477"/>
    </location>
</feature>
<dbReference type="CDD" id="cd17546">
    <property type="entry name" value="REC_hyHK_CKI1_RcsC-like"/>
    <property type="match status" value="1"/>
</dbReference>
<dbReference type="GO" id="GO:0016787">
    <property type="term" value="F:hydrolase activity"/>
    <property type="evidence" value="ECO:0007669"/>
    <property type="project" value="UniProtKB-KW"/>
</dbReference>
<evidence type="ECO:0000256" key="1">
    <source>
        <dbReference type="ARBA" id="ARBA00000085"/>
    </source>
</evidence>
<evidence type="ECO:0000256" key="4">
    <source>
        <dbReference type="ARBA" id="ARBA00022553"/>
    </source>
</evidence>
<evidence type="ECO:0000256" key="14">
    <source>
        <dbReference type="SAM" id="Coils"/>
    </source>
</evidence>